<dbReference type="OrthoDB" id="360689at2759"/>
<name>A0A286USW4_9AGAM</name>
<dbReference type="STRING" id="2282107.A0A286USW4"/>
<evidence type="ECO:0000256" key="2">
    <source>
        <dbReference type="SAM" id="MobiDB-lite"/>
    </source>
</evidence>
<dbReference type="InterPro" id="IPR043141">
    <property type="entry name" value="Ribosomal_uL10-like_sf"/>
</dbReference>
<evidence type="ECO:0000313" key="3">
    <source>
        <dbReference type="EMBL" id="PAV22696.1"/>
    </source>
</evidence>
<feature type="region of interest" description="Disordered" evidence="2">
    <location>
        <begin position="174"/>
        <end position="201"/>
    </location>
</feature>
<proteinExistence type="inferred from homology"/>
<sequence>MIRIRPLFCINPSRALVSASRSGTRGYAISVQAPRKWPGKTEDRVFDERKTYLYNQFTSLLKRSTHEPLLFLRHKNFKVSGMIKLRREIAATSLPKKAHFSLMDAPPAAEELPQLTVIRSSIFGVALRHYAPIDESTTAQIAKLAGGGGLAVLSLPSLDPPALQAVLRALERSIPKKKSEEDKKGKDKGGDDHVPGRKAKRQKPILNPELVLLGAFIEGRVFGVENVVSVAKLPTLDTLRAQIVGLLSSPAVQLAAVLGEASGGKLARTLEGFKKGLEGDSPKADEVSTP</sequence>
<keyword evidence="4" id="KW-1185">Reference proteome</keyword>
<organism evidence="3 4">
    <name type="scientific">Pyrrhoderma noxium</name>
    <dbReference type="NCBI Taxonomy" id="2282107"/>
    <lineage>
        <taxon>Eukaryota</taxon>
        <taxon>Fungi</taxon>
        <taxon>Dikarya</taxon>
        <taxon>Basidiomycota</taxon>
        <taxon>Agaricomycotina</taxon>
        <taxon>Agaricomycetes</taxon>
        <taxon>Hymenochaetales</taxon>
        <taxon>Hymenochaetaceae</taxon>
        <taxon>Pyrrhoderma</taxon>
    </lineage>
</organism>
<comment type="similarity">
    <text evidence="1">Belongs to the universal ribosomal protein uL10 family.</text>
</comment>
<dbReference type="FunCoup" id="A0A286USW4">
    <property type="interactions" value="103"/>
</dbReference>
<feature type="compositionally biased region" description="Basic and acidic residues" evidence="2">
    <location>
        <begin position="174"/>
        <end position="195"/>
    </location>
</feature>
<evidence type="ECO:0000256" key="1">
    <source>
        <dbReference type="ARBA" id="ARBA00008889"/>
    </source>
</evidence>
<dbReference type="AlphaFoldDB" id="A0A286USW4"/>
<accession>A0A286USW4</accession>
<dbReference type="Proteomes" id="UP000217199">
    <property type="component" value="Unassembled WGS sequence"/>
</dbReference>
<dbReference type="InterPro" id="IPR047865">
    <property type="entry name" value="Ribosomal_uL10_bac_type"/>
</dbReference>
<dbReference type="PANTHER" id="PTHR11560">
    <property type="entry name" value="39S RIBOSOMAL PROTEIN L10, MITOCHONDRIAL"/>
    <property type="match status" value="1"/>
</dbReference>
<comment type="caution">
    <text evidence="3">The sequence shown here is derived from an EMBL/GenBank/DDBJ whole genome shotgun (WGS) entry which is preliminary data.</text>
</comment>
<reference evidence="3 4" key="1">
    <citation type="journal article" date="2017" name="Mol. Ecol.">
        <title>Comparative and population genomic landscape of Phellinus noxius: A hypervariable fungus causing root rot in trees.</title>
        <authorList>
            <person name="Chung C.L."/>
            <person name="Lee T.J."/>
            <person name="Akiba M."/>
            <person name="Lee H.H."/>
            <person name="Kuo T.H."/>
            <person name="Liu D."/>
            <person name="Ke H.M."/>
            <person name="Yokoi T."/>
            <person name="Roa M.B."/>
            <person name="Lu M.J."/>
            <person name="Chang Y.Y."/>
            <person name="Ann P.J."/>
            <person name="Tsai J.N."/>
            <person name="Chen C.Y."/>
            <person name="Tzean S.S."/>
            <person name="Ota Y."/>
            <person name="Hattori T."/>
            <person name="Sahashi N."/>
            <person name="Liou R.F."/>
            <person name="Kikuchi T."/>
            <person name="Tsai I.J."/>
        </authorList>
    </citation>
    <scope>NUCLEOTIDE SEQUENCE [LARGE SCALE GENOMIC DNA]</scope>
    <source>
        <strain evidence="3 4">FFPRI411160</strain>
    </source>
</reference>
<dbReference type="InParanoid" id="A0A286USW4"/>
<dbReference type="SUPFAM" id="SSF160369">
    <property type="entry name" value="Ribosomal protein L10-like"/>
    <property type="match status" value="1"/>
</dbReference>
<evidence type="ECO:0000313" key="4">
    <source>
        <dbReference type="Proteomes" id="UP000217199"/>
    </source>
</evidence>
<dbReference type="Gene3D" id="3.30.70.1730">
    <property type="match status" value="1"/>
</dbReference>
<dbReference type="EMBL" id="NBII01000002">
    <property type="protein sequence ID" value="PAV22696.1"/>
    <property type="molecule type" value="Genomic_DNA"/>
</dbReference>
<gene>
    <name evidence="3" type="ORF">PNOK_0265300</name>
</gene>
<protein>
    <submittedName>
        <fullName evidence="3">Uncharacterized protein</fullName>
    </submittedName>
</protein>